<dbReference type="GO" id="GO:0043041">
    <property type="term" value="P:amino acid activation for nonribosomal peptide biosynthetic process"/>
    <property type="evidence" value="ECO:0007669"/>
    <property type="project" value="TreeGrafter"/>
</dbReference>
<keyword evidence="4" id="KW-0597">Phosphoprotein</keyword>
<dbReference type="PROSITE" id="PS50075">
    <property type="entry name" value="CARRIER"/>
    <property type="match status" value="2"/>
</dbReference>
<dbReference type="Gene3D" id="3.30.559.30">
    <property type="entry name" value="Nonribosomal peptide synthetase, condensation domain"/>
    <property type="match status" value="3"/>
</dbReference>
<dbReference type="InterPro" id="IPR036736">
    <property type="entry name" value="ACP-like_sf"/>
</dbReference>
<protein>
    <submittedName>
        <fullName evidence="8">Linear gramicidin synthase subunit D</fullName>
    </submittedName>
</protein>
<keyword evidence="5" id="KW-0677">Repeat</keyword>
<keyword evidence="9" id="KW-1185">Reference proteome</keyword>
<dbReference type="Gene3D" id="3.30.559.10">
    <property type="entry name" value="Chloramphenicol acetyltransferase-like domain"/>
    <property type="match status" value="3"/>
</dbReference>
<dbReference type="GO" id="GO:0005737">
    <property type="term" value="C:cytoplasm"/>
    <property type="evidence" value="ECO:0007669"/>
    <property type="project" value="TreeGrafter"/>
</dbReference>
<evidence type="ECO:0000313" key="8">
    <source>
        <dbReference type="EMBL" id="MQY03033.1"/>
    </source>
</evidence>
<dbReference type="PANTHER" id="PTHR45527">
    <property type="entry name" value="NONRIBOSOMAL PEPTIDE SYNTHETASE"/>
    <property type="match status" value="1"/>
</dbReference>
<dbReference type="PANTHER" id="PTHR45527:SF1">
    <property type="entry name" value="FATTY ACID SYNTHASE"/>
    <property type="match status" value="1"/>
</dbReference>
<dbReference type="GO" id="GO:0003824">
    <property type="term" value="F:catalytic activity"/>
    <property type="evidence" value="ECO:0007669"/>
    <property type="project" value="InterPro"/>
</dbReference>
<evidence type="ECO:0000256" key="5">
    <source>
        <dbReference type="ARBA" id="ARBA00022737"/>
    </source>
</evidence>
<dbReference type="Gene3D" id="3.40.50.980">
    <property type="match status" value="2"/>
</dbReference>
<dbReference type="SUPFAM" id="SSF47336">
    <property type="entry name" value="ACP-like"/>
    <property type="match status" value="2"/>
</dbReference>
<dbReference type="InterPro" id="IPR025110">
    <property type="entry name" value="AMP-bd_C"/>
</dbReference>
<dbReference type="InterPro" id="IPR006162">
    <property type="entry name" value="Ppantetheine_attach_site"/>
</dbReference>
<evidence type="ECO:0000259" key="7">
    <source>
        <dbReference type="PROSITE" id="PS50075"/>
    </source>
</evidence>
<gene>
    <name evidence="8" type="primary">lgrD_2</name>
    <name evidence="8" type="ORF">ACRB68_10680</name>
</gene>
<dbReference type="GO" id="GO:0044550">
    <property type="term" value="P:secondary metabolite biosynthetic process"/>
    <property type="evidence" value="ECO:0007669"/>
    <property type="project" value="TreeGrafter"/>
</dbReference>
<evidence type="ECO:0000256" key="6">
    <source>
        <dbReference type="ARBA" id="ARBA00023194"/>
    </source>
</evidence>
<dbReference type="InterPro" id="IPR020806">
    <property type="entry name" value="PKS_PP-bd"/>
</dbReference>
<dbReference type="FunFam" id="1.10.1200.10:FF:000005">
    <property type="entry name" value="Nonribosomal peptide synthetase 1"/>
    <property type="match status" value="1"/>
</dbReference>
<reference evidence="8 9" key="1">
    <citation type="submission" date="2019-10" db="EMBL/GenBank/DDBJ databases">
        <title>Actinomadura rubteroloni sp. nov. and Actinomadura macrotermitis sp. nov., isolated from the gut of fungus growing-termite Macrotermes natalensis.</title>
        <authorList>
            <person name="Benndorf R."/>
            <person name="Martin K."/>
            <person name="Kuefner M."/>
            <person name="De Beer W."/>
            <person name="Kaster A.-K."/>
            <person name="Vollmers J."/>
            <person name="Poulsen M."/>
            <person name="Beemelmanns C."/>
        </authorList>
    </citation>
    <scope>NUCLEOTIDE SEQUENCE [LARGE SCALE GENOMIC DNA]</scope>
    <source>
        <strain evidence="8 9">RB68</strain>
    </source>
</reference>
<dbReference type="NCBIfam" id="TIGR01733">
    <property type="entry name" value="AA-adenyl-dom"/>
    <property type="match status" value="2"/>
</dbReference>
<dbReference type="Gene3D" id="2.30.38.10">
    <property type="entry name" value="Luciferase, Domain 3"/>
    <property type="match status" value="1"/>
</dbReference>
<dbReference type="InterPro" id="IPR010060">
    <property type="entry name" value="NRPS_synth"/>
</dbReference>
<comment type="caution">
    <text evidence="8">The sequence shown here is derived from an EMBL/GenBank/DDBJ whole genome shotgun (WGS) entry which is preliminary data.</text>
</comment>
<dbReference type="GO" id="GO:0072330">
    <property type="term" value="P:monocarboxylic acid biosynthetic process"/>
    <property type="evidence" value="ECO:0007669"/>
    <property type="project" value="UniProtKB-ARBA"/>
</dbReference>
<dbReference type="Gene3D" id="3.30.300.30">
    <property type="match status" value="2"/>
</dbReference>
<dbReference type="Pfam" id="PF13193">
    <property type="entry name" value="AMP-binding_C"/>
    <property type="match status" value="2"/>
</dbReference>
<organism evidence="8 9">
    <name type="scientific">Actinomadura macrotermitis</name>
    <dbReference type="NCBI Taxonomy" id="2585200"/>
    <lineage>
        <taxon>Bacteria</taxon>
        <taxon>Bacillati</taxon>
        <taxon>Actinomycetota</taxon>
        <taxon>Actinomycetes</taxon>
        <taxon>Streptosporangiales</taxon>
        <taxon>Thermomonosporaceae</taxon>
        <taxon>Actinomadura</taxon>
    </lineage>
</organism>
<dbReference type="EMBL" id="WEGH01000001">
    <property type="protein sequence ID" value="MQY03033.1"/>
    <property type="molecule type" value="Genomic_DNA"/>
</dbReference>
<evidence type="ECO:0000256" key="2">
    <source>
        <dbReference type="ARBA" id="ARBA00006432"/>
    </source>
</evidence>
<accession>A0A7K0BPE8</accession>
<dbReference type="InterPro" id="IPR000873">
    <property type="entry name" value="AMP-dep_synth/lig_dom"/>
</dbReference>
<dbReference type="InterPro" id="IPR009081">
    <property type="entry name" value="PP-bd_ACP"/>
</dbReference>
<comment type="similarity">
    <text evidence="2">Belongs to the ATP-dependent AMP-binding enzyme family.</text>
</comment>
<dbReference type="Gene3D" id="3.40.50.12780">
    <property type="entry name" value="N-terminal domain of ligase-like"/>
    <property type="match status" value="1"/>
</dbReference>
<dbReference type="FunFam" id="3.30.300.30:FF:000010">
    <property type="entry name" value="Enterobactin synthetase component F"/>
    <property type="match status" value="1"/>
</dbReference>
<dbReference type="Pfam" id="PF00501">
    <property type="entry name" value="AMP-binding"/>
    <property type="match status" value="2"/>
</dbReference>
<feature type="domain" description="Carrier" evidence="7">
    <location>
        <begin position="1971"/>
        <end position="2045"/>
    </location>
</feature>
<dbReference type="RefSeq" id="WP_328593785.1">
    <property type="nucleotide sequence ID" value="NZ_WEGH01000001.1"/>
</dbReference>
<dbReference type="Pfam" id="PF00668">
    <property type="entry name" value="Condensation"/>
    <property type="match status" value="3"/>
</dbReference>
<dbReference type="InterPro" id="IPR045851">
    <property type="entry name" value="AMP-bd_C_sf"/>
</dbReference>
<dbReference type="SUPFAM" id="SSF56801">
    <property type="entry name" value="Acetyl-CoA synthetase-like"/>
    <property type="match status" value="2"/>
</dbReference>
<dbReference type="NCBIfam" id="TIGR01720">
    <property type="entry name" value="NRPS-para261"/>
    <property type="match status" value="1"/>
</dbReference>
<dbReference type="InterPro" id="IPR010071">
    <property type="entry name" value="AA_adenyl_dom"/>
</dbReference>
<keyword evidence="6" id="KW-0045">Antibiotic biosynthesis</keyword>
<dbReference type="InterPro" id="IPR023213">
    <property type="entry name" value="CAT-like_dom_sf"/>
</dbReference>
<dbReference type="PROSITE" id="PS00455">
    <property type="entry name" value="AMP_BINDING"/>
    <property type="match status" value="2"/>
</dbReference>
<dbReference type="Pfam" id="PF00550">
    <property type="entry name" value="PP-binding"/>
    <property type="match status" value="2"/>
</dbReference>
<dbReference type="InterPro" id="IPR020845">
    <property type="entry name" value="AMP-binding_CS"/>
</dbReference>
<name>A0A7K0BPE8_9ACTN</name>
<dbReference type="GO" id="GO:0008610">
    <property type="term" value="P:lipid biosynthetic process"/>
    <property type="evidence" value="ECO:0007669"/>
    <property type="project" value="UniProtKB-ARBA"/>
</dbReference>
<feature type="domain" description="Carrier" evidence="7">
    <location>
        <begin position="953"/>
        <end position="1028"/>
    </location>
</feature>
<keyword evidence="3" id="KW-0596">Phosphopantetheine</keyword>
<evidence type="ECO:0000256" key="4">
    <source>
        <dbReference type="ARBA" id="ARBA00022553"/>
    </source>
</evidence>
<dbReference type="FunFam" id="2.30.38.10:FF:000001">
    <property type="entry name" value="Non-ribosomal peptide synthetase PvdI"/>
    <property type="match status" value="2"/>
</dbReference>
<dbReference type="GO" id="GO:0017000">
    <property type="term" value="P:antibiotic biosynthetic process"/>
    <property type="evidence" value="ECO:0007669"/>
    <property type="project" value="UniProtKB-KW"/>
</dbReference>
<dbReference type="InterPro" id="IPR001242">
    <property type="entry name" value="Condensation_dom"/>
</dbReference>
<dbReference type="PROSITE" id="PS00012">
    <property type="entry name" value="PHOSPHOPANTETHEINE"/>
    <property type="match status" value="2"/>
</dbReference>
<dbReference type="Proteomes" id="UP000487268">
    <property type="component" value="Unassembled WGS sequence"/>
</dbReference>
<dbReference type="InterPro" id="IPR042099">
    <property type="entry name" value="ANL_N_sf"/>
</dbReference>
<dbReference type="CDD" id="cd19540">
    <property type="entry name" value="LCL_NRPS-like"/>
    <property type="match status" value="1"/>
</dbReference>
<dbReference type="SUPFAM" id="SSF52777">
    <property type="entry name" value="CoA-dependent acyltransferases"/>
    <property type="match status" value="6"/>
</dbReference>
<evidence type="ECO:0000256" key="1">
    <source>
        <dbReference type="ARBA" id="ARBA00001957"/>
    </source>
</evidence>
<dbReference type="GO" id="GO:0031177">
    <property type="term" value="F:phosphopantetheine binding"/>
    <property type="evidence" value="ECO:0007669"/>
    <property type="project" value="InterPro"/>
</dbReference>
<evidence type="ECO:0000256" key="3">
    <source>
        <dbReference type="ARBA" id="ARBA00022450"/>
    </source>
</evidence>
<sequence>MTQLDVEDLWPLSPLQEGLLFHALYDSADPYAGQRVLDLHGPLDPAVLRASAQALVDRHPHLRAGFQQIGGIDRPVQVIVKRAEAPWREADLSALDGAAATAAAEREAAAELAAGFDPAEPPLLRFLLLRLGEHRHRLVFTVHHLLLDGWSQPMFLRELFTVLRADGDASGLKPVPSYRDYLAWLGRQDRDAARAAWRAELAGTGEPTLVAEPGPARAPAAAERATATVPAGPAAALRAFAREHGLTVNTVVQAAWALVVARLSGRDDVVFGAVVAGRPPELPGVEDMMGLFINTVPVRVPLDPSATVAELLHDLQARQTALMDHQYLGLSEIQRLAGPGAVFDTIVAYESYPLDPAGPAGPGSDLTIVPAGGKEATHYPLALAVVPAPDGLLLRVTYRPGVFTGGLAEELAPMLATVLDRIVAAPDARVGTIGILRDDTALNGWNATATATPRGSLVDVFQERAARHPDRVAVDAAVTLTYAELDARSDRLAGALTALGTGPGDLVGVLMDRSAALVVAQLGVLKTGAAYVPLDTANPPGRLRAVAAEAGLRVLLADSAGAGHPLAREGGLDVVQVTDSAFAEGPRATGRPVPPDALAYVMYTSGSTGTPKGVANTHRNVVDFCADPVWRDEVTRSVLFQANHAFDASTYELWVPLTRGGRVVVAPAGDLGTPERRAVVSGGGVTNVHATAGLFAALAEQDPGLFTGVLEASTGGDVVSAAAVRTLLDAHPGLVVRTTYGPTETTAFATHQPFTAGDTVPDPVPIGRPLANTRLHVLDGFLRPVPPGVPGELYIAGTGLARGYLGRPGPTAERFVASPFDQGERMYRTGDLVRRDADGSLAFLGRSDTQVKLRGFRIEPSEIEAVLADHPEVRRAVVLPRTDGAGRKQLVAYVTPATAPAAELREHVADRLPDYMVPAAVIALPELPLTANGKLDRAALPAPDFGGLATGREPRTPVEEALCSLFAEVLRLPRVGADDGFFDLGGDSLLAMRLVARIRAVLDTEVTIRQLFAAATPAAVARLAAGDGGAAARRPLTAGPRPDPVPLSFGQARMWFLNRLQDGRGVYNMPLALRLSGDLDRAALAAALGDVADRHETLRTVFPDRDGVPAPRVLDGPEGRPALVVAETAEADLPGLLAAETARPFDVGTETPLRARLHVLSPTEHVLLLVAHHIAADGWSMGVLTRDLSAAYAARARGAAPGWAPLPVQYADFALWQRAELGAEDDPGSLAGRQLAHWRSALAGLPAELDLPFDRPRPAVPTFTGGAVPIRIDAAVHASLATLARTERATLFMVLQAAVALLLSRLSGGTDIPLGTAVAGRGEPVLDDLVGFFVNTLVLRTDVSGDPAFDELVGRVREADLAAYAHQDIPFERLVEELCPDRSLSRHPLFQVSFGLQTSPAATGWDLPGLTAGPYRSGVNAAKFDLSFNLAERRGPHGEPAGLEGTLGYAADLFDRRTAELLVTRLTRLLTEVATEPLSVSELDLLQPGERTRVLETWNATDAPAAHGTIVSAFAAQAARTPDAPAVTGATGSLTYAELDRVSDRIAAALGPVAGGRVGVVLPRSTDLVATFLGILKAGAAYVPADPAWPGARIAKVLAGADLVIDQEWTPGPAAAPTAPVPLQPDDLAYVMYTSGSTGEPKGVAITHGGVVALAADRSWRGTGRVLFHAPHAFDASTWELWVPLLSGGTVVVAPPGRIDAAGFAGLISEHGLTAVHATAGLFAALAEEDPGCFAGVTEVLTGGDAVSAPAVARVLEACPGVSVRQLYGPTEITMCATSYTARPGDTVLPIGRPLDNTRVYVLDEFLRPVPPGTTGELYIAGTGLARGYWERPAATAERFVACPFGEGRMYRTGDLGRWTLDGELVFAGRADDQVKIRGYRIEPGEVESVLAGFPGVASVLVTVRDGRLLAYAVGDADPAEVRGFAAGLLPEHMVPAAVVMLGSLPLTPNGKVDRAALPDPGFGAAAGAAEPRTDTEATLCELFAGVLRLEKVGVDDGFFDLGGDSIMSMQLVARARKAGIVITAQDVFEHKTPAGLALVAAGTTAPPAPDEAVGEAPLTPAMREAAERAGLAGLRGFAQSALVVAPAGLDHAELEQAVRALADHHDLLRARLSVPDERAVATWTLDVRPPGEPAGALVERVDAAGLPEEEMTALLGERERAATARLDPVAGRMLQAVWFDRGPDAPGRVLLVAHHLVVDSVSWRILLPDLAAAHTAIAAGAPAALQPRSTSFRRWALLAAAEAGTPGRAAELPAWERILADPGIALADRPLDPARDLAATMRHHTETLPADLTEELLTTVPAAYHAGITDILLAGLVAAVGEWRGEPGPVLVDLEGHGRRALEEGMDLSRTVGWFTSVHPVRIDLPAAGRVDLAALRAGGAVADKVIKTVKEQLRAVPGDGLGYGLLRATGLAGRPVPQLAFNYLGRSAGGGPGAPGAPAGWRPVGFGGGPGGLPAGHVLEAGGSVRDGADGPVLTVSLAWPDGLLAEPAVRELARTWVAMVRGLAGHAVSPEAGGHTPSDFPLLELGQREVEQFEAMAEEIEKGMS</sequence>
<dbReference type="Gene3D" id="1.10.1200.10">
    <property type="entry name" value="ACP-like"/>
    <property type="match status" value="2"/>
</dbReference>
<evidence type="ECO:0000313" key="9">
    <source>
        <dbReference type="Proteomes" id="UP000487268"/>
    </source>
</evidence>
<dbReference type="SMART" id="SM00823">
    <property type="entry name" value="PKS_PP"/>
    <property type="match status" value="2"/>
</dbReference>
<dbReference type="CDD" id="cd12117">
    <property type="entry name" value="A_NRPS_Srf_like"/>
    <property type="match status" value="2"/>
</dbReference>
<proteinExistence type="inferred from homology"/>
<comment type="cofactor">
    <cofactor evidence="1">
        <name>pantetheine 4'-phosphate</name>
        <dbReference type="ChEBI" id="CHEBI:47942"/>
    </cofactor>
</comment>
<dbReference type="FunFam" id="1.10.1200.10:FF:000016">
    <property type="entry name" value="Non-ribosomal peptide synthase"/>
    <property type="match status" value="1"/>
</dbReference>
<dbReference type="FunFam" id="3.40.50.980:FF:000001">
    <property type="entry name" value="Non-ribosomal peptide synthetase"/>
    <property type="match status" value="1"/>
</dbReference>
<dbReference type="CDD" id="cd19543">
    <property type="entry name" value="DCL_NRPS"/>
    <property type="match status" value="1"/>
</dbReference>